<dbReference type="EMBL" id="JAFIQS020000005">
    <property type="protein sequence ID" value="KAH9481664.1"/>
    <property type="molecule type" value="Genomic_DNA"/>
</dbReference>
<evidence type="ECO:0000313" key="2">
    <source>
        <dbReference type="Proteomes" id="UP000664032"/>
    </source>
</evidence>
<reference evidence="1" key="1">
    <citation type="submission" date="2021-10" db="EMBL/GenBank/DDBJ databases">
        <title>Psilocybe cubensis genome.</title>
        <authorList>
            <person name="Mckernan K.J."/>
            <person name="Crawford S."/>
            <person name="Trippe A."/>
            <person name="Kane L.T."/>
            <person name="Mclaughlin S."/>
        </authorList>
    </citation>
    <scope>NUCLEOTIDE SEQUENCE</scope>
    <source>
        <strain evidence="1">MGC-MH-2018</strain>
    </source>
</reference>
<comment type="caution">
    <text evidence="1">The sequence shown here is derived from an EMBL/GenBank/DDBJ whole genome shotgun (WGS) entry which is preliminary data.</text>
</comment>
<dbReference type="Proteomes" id="UP000664032">
    <property type="component" value="Unassembled WGS sequence"/>
</dbReference>
<proteinExistence type="predicted"/>
<evidence type="ECO:0000313" key="1">
    <source>
        <dbReference type="EMBL" id="KAH9481664.1"/>
    </source>
</evidence>
<accession>A0ACB8H1T8</accession>
<name>A0ACB8H1T8_PSICU</name>
<organism evidence="1 2">
    <name type="scientific">Psilocybe cubensis</name>
    <name type="common">Psychedelic mushroom</name>
    <name type="synonym">Stropharia cubensis</name>
    <dbReference type="NCBI Taxonomy" id="181762"/>
    <lineage>
        <taxon>Eukaryota</taxon>
        <taxon>Fungi</taxon>
        <taxon>Dikarya</taxon>
        <taxon>Basidiomycota</taxon>
        <taxon>Agaricomycotina</taxon>
        <taxon>Agaricomycetes</taxon>
        <taxon>Agaricomycetidae</taxon>
        <taxon>Agaricales</taxon>
        <taxon>Agaricineae</taxon>
        <taxon>Strophariaceae</taxon>
        <taxon>Psilocybe</taxon>
    </lineage>
</organism>
<gene>
    <name evidence="1" type="ORF">JR316_0006191</name>
</gene>
<keyword evidence="2" id="KW-1185">Reference proteome</keyword>
<sequence>MANVTEIGNRVASAAILPSGERIAVLNLNNEVDFYSTSYRKHISTTPINVPGPVPHQRKFIADITFIDDETVAFGHSNGYVGFITYGMTDSVKTFTIDGDGPKGEVFRCPIQTIAYGLIGHQPHILAVIPSSLAASGVRPHYHADVHIGRISNSPVTSTRDSSEFDSVVSLHF</sequence>
<protein>
    <submittedName>
        <fullName evidence="1">Uncharacterized protein</fullName>
    </submittedName>
</protein>